<accession>A0ABW9ZA47</accession>
<keyword evidence="9" id="KW-1185">Reference proteome</keyword>
<keyword evidence="3" id="KW-0997">Cell inner membrane</keyword>
<sequence length="291" mass="34366">MKKQNAFLNLAYWCSYILIYSFSLLPVRLLRCLSNITFWLVYNIIGYRREVVIQNISRAFPDKRYDEIQSISKKFYKCFISYFAEILKTISSSPTDLQKNIIFENFEVLEKYIHSGQNIIACLGHCGNWELLNLLSYKIDQEVYAVYKPLKSKVMNRLMIKIRGRFGMKLIADKSVAKHIQSKDTSTAIYLFLADQCPLIKDEKFSFSFLNQKTYFFSGMEKLARKSNSGVVYLNISQLSAGSYKIKFIPICFLAKFTDERKITQEYVRLLTENIKEQSHVWLWSHKRWKR</sequence>
<evidence type="ECO:0000256" key="1">
    <source>
        <dbReference type="ARBA" id="ARBA00004533"/>
    </source>
</evidence>
<evidence type="ECO:0000256" key="7">
    <source>
        <dbReference type="SAM" id="Phobius"/>
    </source>
</evidence>
<dbReference type="Pfam" id="PF03279">
    <property type="entry name" value="Lip_A_acyltrans"/>
    <property type="match status" value="1"/>
</dbReference>
<comment type="subcellular location">
    <subcellularLocation>
        <location evidence="1">Cell inner membrane</location>
    </subcellularLocation>
</comment>
<dbReference type="InterPro" id="IPR004960">
    <property type="entry name" value="LipA_acyltrans"/>
</dbReference>
<feature type="transmembrane region" description="Helical" evidence="7">
    <location>
        <begin position="7"/>
        <end position="27"/>
    </location>
</feature>
<dbReference type="PANTHER" id="PTHR30606:SF10">
    <property type="entry name" value="PHOSPHATIDYLINOSITOL MANNOSIDE ACYLTRANSFERASE"/>
    <property type="match status" value="1"/>
</dbReference>
<dbReference type="PANTHER" id="PTHR30606">
    <property type="entry name" value="LIPID A BIOSYNTHESIS LAUROYL ACYLTRANSFERASE"/>
    <property type="match status" value="1"/>
</dbReference>
<evidence type="ECO:0000256" key="3">
    <source>
        <dbReference type="ARBA" id="ARBA00022519"/>
    </source>
</evidence>
<gene>
    <name evidence="8" type="ORF">GV828_10285</name>
</gene>
<dbReference type="Proteomes" id="UP000798602">
    <property type="component" value="Unassembled WGS sequence"/>
</dbReference>
<evidence type="ECO:0000313" key="8">
    <source>
        <dbReference type="EMBL" id="NBL65589.1"/>
    </source>
</evidence>
<reference evidence="9" key="1">
    <citation type="submission" date="2020-01" db="EMBL/GenBank/DDBJ databases">
        <title>Sphingomonas sp. strain CSW-10.</title>
        <authorList>
            <person name="Chen W.-M."/>
        </authorList>
    </citation>
    <scope>NUCLEOTIDE SEQUENCE [LARGE SCALE GENOMIC DNA]</scope>
    <source>
        <strain evidence="9">NST-5</strain>
    </source>
</reference>
<evidence type="ECO:0000313" key="9">
    <source>
        <dbReference type="Proteomes" id="UP000798602"/>
    </source>
</evidence>
<evidence type="ECO:0000256" key="5">
    <source>
        <dbReference type="ARBA" id="ARBA00023136"/>
    </source>
</evidence>
<comment type="caution">
    <text evidence="8">The sequence shown here is derived from an EMBL/GenBank/DDBJ whole genome shotgun (WGS) entry which is preliminary data.</text>
</comment>
<name>A0ABW9ZA47_9FLAO</name>
<evidence type="ECO:0000256" key="6">
    <source>
        <dbReference type="ARBA" id="ARBA00023315"/>
    </source>
</evidence>
<dbReference type="GO" id="GO:0016746">
    <property type="term" value="F:acyltransferase activity"/>
    <property type="evidence" value="ECO:0007669"/>
    <property type="project" value="UniProtKB-KW"/>
</dbReference>
<keyword evidence="2" id="KW-1003">Cell membrane</keyword>
<keyword evidence="7" id="KW-0812">Transmembrane</keyword>
<keyword evidence="6 8" id="KW-0012">Acyltransferase</keyword>
<dbReference type="EMBL" id="JAABLM010000012">
    <property type="protein sequence ID" value="NBL65589.1"/>
    <property type="molecule type" value="Genomic_DNA"/>
</dbReference>
<keyword evidence="4" id="KW-0808">Transferase</keyword>
<evidence type="ECO:0000256" key="4">
    <source>
        <dbReference type="ARBA" id="ARBA00022679"/>
    </source>
</evidence>
<dbReference type="CDD" id="cd07984">
    <property type="entry name" value="LPLAT_LABLAT-like"/>
    <property type="match status" value="1"/>
</dbReference>
<protein>
    <submittedName>
        <fullName evidence="8">Lipid A biosynthesis acyltransferase</fullName>
    </submittedName>
</protein>
<dbReference type="RefSeq" id="WP_166537416.1">
    <property type="nucleotide sequence ID" value="NZ_JAABLM010000012.1"/>
</dbReference>
<proteinExistence type="predicted"/>
<organism evidence="8 9">
    <name type="scientific">Flavobacterium ichthyis</name>
    <dbReference type="NCBI Taxonomy" id="2698827"/>
    <lineage>
        <taxon>Bacteria</taxon>
        <taxon>Pseudomonadati</taxon>
        <taxon>Bacteroidota</taxon>
        <taxon>Flavobacteriia</taxon>
        <taxon>Flavobacteriales</taxon>
        <taxon>Flavobacteriaceae</taxon>
        <taxon>Flavobacterium</taxon>
    </lineage>
</organism>
<evidence type="ECO:0000256" key="2">
    <source>
        <dbReference type="ARBA" id="ARBA00022475"/>
    </source>
</evidence>
<keyword evidence="5 7" id="KW-0472">Membrane</keyword>
<keyword evidence="7" id="KW-1133">Transmembrane helix</keyword>